<feature type="region of interest" description="Disordered" evidence="1">
    <location>
        <begin position="22"/>
        <end position="99"/>
    </location>
</feature>
<dbReference type="OrthoDB" id="3649852at2759"/>
<dbReference type="EMBL" id="LFZO01000153">
    <property type="protein sequence ID" value="KXT12393.1"/>
    <property type="molecule type" value="Genomic_DNA"/>
</dbReference>
<reference evidence="2 3" key="1">
    <citation type="submission" date="2015-07" db="EMBL/GenBank/DDBJ databases">
        <title>Comparative genomics of the Sigatoka disease complex on banana suggests a link between parallel evolutionary changes in Pseudocercospora fijiensis and Pseudocercospora eumusae and increased virulence on the banana host.</title>
        <authorList>
            <person name="Chang T.-C."/>
            <person name="Salvucci A."/>
            <person name="Crous P.W."/>
            <person name="Stergiopoulos I."/>
        </authorList>
    </citation>
    <scope>NUCLEOTIDE SEQUENCE [LARGE SCALE GENOMIC DNA]</scope>
    <source>
        <strain evidence="2 3">CBS 116634</strain>
    </source>
</reference>
<evidence type="ECO:0000313" key="2">
    <source>
        <dbReference type="EMBL" id="KXT12393.1"/>
    </source>
</evidence>
<name>A0A139ICB9_9PEZI</name>
<protein>
    <submittedName>
        <fullName evidence="2">Uncharacterized protein</fullName>
    </submittedName>
</protein>
<dbReference type="AlphaFoldDB" id="A0A139ICB9"/>
<organism evidence="2 3">
    <name type="scientific">Pseudocercospora musae</name>
    <dbReference type="NCBI Taxonomy" id="113226"/>
    <lineage>
        <taxon>Eukaryota</taxon>
        <taxon>Fungi</taxon>
        <taxon>Dikarya</taxon>
        <taxon>Ascomycota</taxon>
        <taxon>Pezizomycotina</taxon>
        <taxon>Dothideomycetes</taxon>
        <taxon>Dothideomycetidae</taxon>
        <taxon>Mycosphaerellales</taxon>
        <taxon>Mycosphaerellaceae</taxon>
        <taxon>Pseudocercospora</taxon>
    </lineage>
</organism>
<feature type="compositionally biased region" description="Polar residues" evidence="1">
    <location>
        <begin position="86"/>
        <end position="96"/>
    </location>
</feature>
<feature type="compositionally biased region" description="Acidic residues" evidence="1">
    <location>
        <begin position="23"/>
        <end position="43"/>
    </location>
</feature>
<proteinExistence type="predicted"/>
<evidence type="ECO:0000256" key="1">
    <source>
        <dbReference type="SAM" id="MobiDB-lite"/>
    </source>
</evidence>
<evidence type="ECO:0000313" key="3">
    <source>
        <dbReference type="Proteomes" id="UP000073492"/>
    </source>
</evidence>
<accession>A0A139ICB9</accession>
<sequence length="165" mass="18174">MHRTIDALNTLLHLLSKVIPKDTDEELLETPDDSPDEEGEADESGSIALVEPSGNQLTSDSSSLPWHMIQLDHDEDAGLAPEPASDESTSPSNANAPGNYRIYDFERDEVQSEDVCEYPDCFNAHRCDCGRCACRHHPKVLQDMDRKVFTLAGHGDADDIGALRP</sequence>
<feature type="compositionally biased region" description="Polar residues" evidence="1">
    <location>
        <begin position="53"/>
        <end position="64"/>
    </location>
</feature>
<keyword evidence="3" id="KW-1185">Reference proteome</keyword>
<dbReference type="Proteomes" id="UP000073492">
    <property type="component" value="Unassembled WGS sequence"/>
</dbReference>
<comment type="caution">
    <text evidence="2">The sequence shown here is derived from an EMBL/GenBank/DDBJ whole genome shotgun (WGS) entry which is preliminary data.</text>
</comment>
<gene>
    <name evidence="2" type="ORF">AC579_1715</name>
</gene>